<dbReference type="WBParaSite" id="SMUV_0000031201-mRNA-1">
    <property type="protein sequence ID" value="SMUV_0000031201-mRNA-1"/>
    <property type="gene ID" value="SMUV_0000031201"/>
</dbReference>
<protein>
    <submittedName>
        <fullName evidence="3">Endo/exonuclease/phosphatase domain-containing protein</fullName>
    </submittedName>
</protein>
<dbReference type="InterPro" id="IPR005135">
    <property type="entry name" value="Endo/exonuclease/phosphatase"/>
</dbReference>
<dbReference type="GO" id="GO:0005739">
    <property type="term" value="C:mitochondrion"/>
    <property type="evidence" value="ECO:0007669"/>
    <property type="project" value="TreeGrafter"/>
</dbReference>
<sequence length="590" mass="67935">MNLPDGVMMVSRTLKEPSTRCEDDSAINELNYISLLFKYKNHEREKLIRVTRPANEMFMYTLQRLKAKLVKFSLENMLIDSFDDVKLGNCDTSKITEKTNEEVLYNAKISSLEINGMNFRLIRDAPECNMLKIDLNPMVGCPLMPSYDLCSGRKPSPLVNFHWYTGFIKSNIVDADIYNFDEASWKYRKSGLYFVPEEEDINKYVLVKTDLGPDTATRFAVSKCPVSEIPELPLIFSERQKCYCSENCYDGLRIISYNVLADLYLKLKAVPQDQLFFPYCPKQFQEYRYRYSLLLKEILGYNADLIFLQEVDERFRRRFLIPFMEHHKYKVYFKKKGLSVTEGLAICVRHVKLKALEAFDAWLPDLLNPDLFPENQDVINFLNAQPVLKNLLMTRPAVIQVLLLKVESDDKTVVLVCNTHLHFRPSQEHIKTLQALLCTRYIANVSKRIVTEHPDAKLYKLFAGDFNSTPNSGVFKLISEGYIPSNYEVWNTLRDGSQDETNFLSANISSHLNPMKSLTNTSDYTNYTSHLKDGINVGFSGCLDYIWGDLSVKVKQIIPMPNDELVKKHVALPSVIGPSDHLPLICDVQL</sequence>
<evidence type="ECO:0000259" key="1">
    <source>
        <dbReference type="Pfam" id="PF03372"/>
    </source>
</evidence>
<dbReference type="Proteomes" id="UP000046393">
    <property type="component" value="Unplaced"/>
</dbReference>
<name>A0A0N5A8C0_9BILA</name>
<keyword evidence="2" id="KW-1185">Reference proteome</keyword>
<dbReference type="AlphaFoldDB" id="A0A0N5A8C0"/>
<dbReference type="Gene3D" id="3.60.10.10">
    <property type="entry name" value="Endonuclease/exonuclease/phosphatase"/>
    <property type="match status" value="1"/>
</dbReference>
<dbReference type="SUPFAM" id="SSF56219">
    <property type="entry name" value="DNase I-like"/>
    <property type="match status" value="1"/>
</dbReference>
<dbReference type="GO" id="GO:0000175">
    <property type="term" value="F:3'-5'-RNA exonuclease activity"/>
    <property type="evidence" value="ECO:0007669"/>
    <property type="project" value="TreeGrafter"/>
</dbReference>
<dbReference type="InterPro" id="IPR036691">
    <property type="entry name" value="Endo/exonu/phosph_ase_sf"/>
</dbReference>
<organism evidence="2 3">
    <name type="scientific">Syphacia muris</name>
    <dbReference type="NCBI Taxonomy" id="451379"/>
    <lineage>
        <taxon>Eukaryota</taxon>
        <taxon>Metazoa</taxon>
        <taxon>Ecdysozoa</taxon>
        <taxon>Nematoda</taxon>
        <taxon>Chromadorea</taxon>
        <taxon>Rhabditida</taxon>
        <taxon>Spirurina</taxon>
        <taxon>Oxyuridomorpha</taxon>
        <taxon>Oxyuroidea</taxon>
        <taxon>Oxyuridae</taxon>
        <taxon>Syphacia</taxon>
    </lineage>
</organism>
<dbReference type="Pfam" id="PF03372">
    <property type="entry name" value="Exo_endo_phos"/>
    <property type="match status" value="1"/>
</dbReference>
<reference evidence="3" key="1">
    <citation type="submission" date="2017-02" db="UniProtKB">
        <authorList>
            <consortium name="WormBaseParasite"/>
        </authorList>
    </citation>
    <scope>IDENTIFICATION</scope>
</reference>
<accession>A0A0N5A8C0</accession>
<proteinExistence type="predicted"/>
<dbReference type="GO" id="GO:0000288">
    <property type="term" value="P:nuclear-transcribed mRNA catabolic process, deadenylation-dependent decay"/>
    <property type="evidence" value="ECO:0007669"/>
    <property type="project" value="TreeGrafter"/>
</dbReference>
<evidence type="ECO:0000313" key="3">
    <source>
        <dbReference type="WBParaSite" id="SMUV_0000031201-mRNA-1"/>
    </source>
</evidence>
<dbReference type="PANTHER" id="PTHR12121">
    <property type="entry name" value="CARBON CATABOLITE REPRESSOR PROTEIN 4"/>
    <property type="match status" value="1"/>
</dbReference>
<feature type="domain" description="Endonuclease/exonuclease/phosphatase" evidence="1">
    <location>
        <begin position="256"/>
        <end position="581"/>
    </location>
</feature>
<dbReference type="STRING" id="451379.A0A0N5A8C0"/>
<dbReference type="PANTHER" id="PTHR12121:SF37">
    <property type="entry name" value="2',5'-PHOSPHODIESTERASE 12"/>
    <property type="match status" value="1"/>
</dbReference>
<dbReference type="InterPro" id="IPR050410">
    <property type="entry name" value="CCR4/nocturin_mRNA_transcr"/>
</dbReference>
<evidence type="ECO:0000313" key="2">
    <source>
        <dbReference type="Proteomes" id="UP000046393"/>
    </source>
</evidence>